<keyword evidence="7" id="KW-0539">Nucleus</keyword>
<feature type="compositionally biased region" description="Basic residues" evidence="8">
    <location>
        <begin position="55"/>
        <end position="65"/>
    </location>
</feature>
<evidence type="ECO:0000256" key="3">
    <source>
        <dbReference type="ARBA" id="ARBA00006852"/>
    </source>
</evidence>
<evidence type="ECO:0000256" key="4">
    <source>
        <dbReference type="ARBA" id="ARBA00017993"/>
    </source>
</evidence>
<dbReference type="EMBL" id="OV121134">
    <property type="protein sequence ID" value="CAH0553293.1"/>
    <property type="molecule type" value="Genomic_DNA"/>
</dbReference>
<proteinExistence type="inferred from homology"/>
<evidence type="ECO:0000256" key="5">
    <source>
        <dbReference type="ARBA" id="ARBA00022664"/>
    </source>
</evidence>
<keyword evidence="6" id="KW-0508">mRNA splicing</keyword>
<dbReference type="Pfam" id="PF10500">
    <property type="entry name" value="SR-25"/>
    <property type="match status" value="1"/>
</dbReference>
<keyword evidence="10" id="KW-1185">Reference proteome</keyword>
<reference evidence="9" key="1">
    <citation type="submission" date="2021-12" db="EMBL/GenBank/DDBJ databases">
        <authorList>
            <person name="King R."/>
        </authorList>
    </citation>
    <scope>NUCLEOTIDE SEQUENCE</scope>
</reference>
<evidence type="ECO:0000256" key="7">
    <source>
        <dbReference type="ARBA" id="ARBA00023242"/>
    </source>
</evidence>
<dbReference type="OrthoDB" id="48562at2759"/>
<name>A0A9P0B1T1_BRAAE</name>
<dbReference type="InterPro" id="IPR019532">
    <property type="entry name" value="Nucl_RNA-splicing_assoc_SR-25"/>
</dbReference>
<dbReference type="GO" id="GO:0008380">
    <property type="term" value="P:RNA splicing"/>
    <property type="evidence" value="ECO:0007669"/>
    <property type="project" value="UniProtKB-KW"/>
</dbReference>
<evidence type="ECO:0000256" key="8">
    <source>
        <dbReference type="SAM" id="MobiDB-lite"/>
    </source>
</evidence>
<protein>
    <recommendedName>
        <fullName evidence="4">ADP-ribosylation factor-like protein 6-interacting protein 4</fullName>
    </recommendedName>
</protein>
<dbReference type="Proteomes" id="UP001154078">
    <property type="component" value="Chromosome 3"/>
</dbReference>
<organism evidence="9 10">
    <name type="scientific">Brassicogethes aeneus</name>
    <name type="common">Rape pollen beetle</name>
    <name type="synonym">Meligethes aeneus</name>
    <dbReference type="NCBI Taxonomy" id="1431903"/>
    <lineage>
        <taxon>Eukaryota</taxon>
        <taxon>Metazoa</taxon>
        <taxon>Ecdysozoa</taxon>
        <taxon>Arthropoda</taxon>
        <taxon>Hexapoda</taxon>
        <taxon>Insecta</taxon>
        <taxon>Pterygota</taxon>
        <taxon>Neoptera</taxon>
        <taxon>Endopterygota</taxon>
        <taxon>Coleoptera</taxon>
        <taxon>Polyphaga</taxon>
        <taxon>Cucujiformia</taxon>
        <taxon>Nitidulidae</taxon>
        <taxon>Meligethinae</taxon>
        <taxon>Brassicogethes</taxon>
    </lineage>
</organism>
<sequence length="204" mass="23932">MFCCNVYTRIQYRVLVFIPHQKNINMDKILKRKSIEEDNIKQKRIKCRESDKDNSKKRKHKKKKSSSSSSTSSSSSDSSSTDSEEERRRIEKKKLKKKLKKEKKKAKKGNRKCSDKTEDVNTDIPLNLMDKCTNRAPITKEEWEKQQSVVRRVYDETTGRHRLIKGDGEVIEEIVSRDRHKAINQQATKGDGEFFQNQLAKLKK</sequence>
<comment type="similarity">
    <text evidence="3">Belongs to the ARL6IP4 family.</text>
</comment>
<dbReference type="AlphaFoldDB" id="A0A9P0B1T1"/>
<feature type="region of interest" description="Disordered" evidence="8">
    <location>
        <begin position="41"/>
        <end position="119"/>
    </location>
</feature>
<gene>
    <name evidence="9" type="ORF">MELIAE_LOCUS5329</name>
</gene>
<accession>A0A9P0B1T1</accession>
<feature type="compositionally biased region" description="Basic and acidic residues" evidence="8">
    <location>
        <begin position="41"/>
        <end position="54"/>
    </location>
</feature>
<dbReference type="GO" id="GO:0016607">
    <property type="term" value="C:nuclear speck"/>
    <property type="evidence" value="ECO:0007669"/>
    <property type="project" value="UniProtKB-SubCell"/>
</dbReference>
<feature type="compositionally biased region" description="Basic residues" evidence="8">
    <location>
        <begin position="90"/>
        <end position="111"/>
    </location>
</feature>
<evidence type="ECO:0000256" key="1">
    <source>
        <dbReference type="ARBA" id="ARBA00004324"/>
    </source>
</evidence>
<evidence type="ECO:0000313" key="10">
    <source>
        <dbReference type="Proteomes" id="UP001154078"/>
    </source>
</evidence>
<keyword evidence="5" id="KW-0507">mRNA processing</keyword>
<comment type="subcellular location">
    <subcellularLocation>
        <location evidence="1">Nucleus speckle</location>
    </subcellularLocation>
    <subcellularLocation>
        <location evidence="2">Nucleus</location>
        <location evidence="2">Nucleolus</location>
    </subcellularLocation>
</comment>
<evidence type="ECO:0000256" key="6">
    <source>
        <dbReference type="ARBA" id="ARBA00023187"/>
    </source>
</evidence>
<evidence type="ECO:0000313" key="9">
    <source>
        <dbReference type="EMBL" id="CAH0553293.1"/>
    </source>
</evidence>
<feature type="compositionally biased region" description="Low complexity" evidence="8">
    <location>
        <begin position="66"/>
        <end position="81"/>
    </location>
</feature>
<dbReference type="GO" id="GO:0005730">
    <property type="term" value="C:nucleolus"/>
    <property type="evidence" value="ECO:0007669"/>
    <property type="project" value="UniProtKB-SubCell"/>
</dbReference>
<dbReference type="GO" id="GO:0006397">
    <property type="term" value="P:mRNA processing"/>
    <property type="evidence" value="ECO:0007669"/>
    <property type="project" value="UniProtKB-KW"/>
</dbReference>
<evidence type="ECO:0000256" key="2">
    <source>
        <dbReference type="ARBA" id="ARBA00004604"/>
    </source>
</evidence>